<dbReference type="PANTHER" id="PTHR30408:SF13">
    <property type="entry name" value="TYPE I RESTRICTION ENZYME HINDI SPECIFICITY SUBUNIT"/>
    <property type="match status" value="1"/>
</dbReference>
<dbReference type="InterPro" id="IPR000055">
    <property type="entry name" value="Restrct_endonuc_typeI_TRD"/>
</dbReference>
<evidence type="ECO:0000256" key="3">
    <source>
        <dbReference type="ARBA" id="ARBA00023125"/>
    </source>
</evidence>
<dbReference type="CDD" id="cd17289">
    <property type="entry name" value="RMtype1_S_BamJRS5ORF1993P-TRD1-CR1_like"/>
    <property type="match status" value="1"/>
</dbReference>
<accession>W6HYS0</accession>
<dbReference type="GO" id="GO:0009307">
    <property type="term" value="P:DNA restriction-modification system"/>
    <property type="evidence" value="ECO:0007669"/>
    <property type="project" value="UniProtKB-KW"/>
</dbReference>
<evidence type="ECO:0000256" key="1">
    <source>
        <dbReference type="ARBA" id="ARBA00010923"/>
    </source>
</evidence>
<dbReference type="PANTHER" id="PTHR30408">
    <property type="entry name" value="TYPE-1 RESTRICTION ENZYME ECOKI SPECIFICITY PROTEIN"/>
    <property type="match status" value="1"/>
</dbReference>
<dbReference type="InterPro" id="IPR044946">
    <property type="entry name" value="Restrct_endonuc_typeI_TRD_sf"/>
</dbReference>
<gene>
    <name evidence="5" type="primary">hsdS</name>
    <name evidence="5" type="ORF">BPJ01820</name>
</gene>
<dbReference type="GO" id="GO:0003677">
    <property type="term" value="F:DNA binding"/>
    <property type="evidence" value="ECO:0007669"/>
    <property type="project" value="UniProtKB-KW"/>
</dbReference>
<feature type="domain" description="Type I restriction modification DNA specificity" evidence="4">
    <location>
        <begin position="3"/>
        <end position="182"/>
    </location>
</feature>
<dbReference type="Pfam" id="PF01420">
    <property type="entry name" value="Methylase_S"/>
    <property type="match status" value="2"/>
</dbReference>
<proteinExistence type="inferred from homology"/>
<name>W6HYS0_BACPU</name>
<dbReference type="InterPro" id="IPR052021">
    <property type="entry name" value="Type-I_RS_S_subunit"/>
</dbReference>
<reference evidence="5" key="1">
    <citation type="submission" date="2013-09" db="EMBL/GenBank/DDBJ databases">
        <title>Cell physiology of the biotechnological relevant bacterium Bacillus pumilus - an omics-based approach.</title>
        <authorList>
            <person name="Handtke S."/>
            <person name="Volland S."/>
            <person name="Methling K."/>
            <person name="Albrecht D."/>
            <person name="Becher D."/>
            <person name="Kufs J."/>
            <person name="Bongaerts J."/>
            <person name="Maurer K.-H."/>
            <person name="Lalk M."/>
            <person name="Liesegang H."/>
            <person name="Voigt B."/>
            <person name="Daniel R."/>
            <person name="Hecker M."/>
        </authorList>
    </citation>
    <scope>NUCLEOTIDE SEQUENCE</scope>
    <source>
        <strain evidence="5">Jo2</strain>
    </source>
</reference>
<evidence type="ECO:0000259" key="4">
    <source>
        <dbReference type="Pfam" id="PF01420"/>
    </source>
</evidence>
<organism evidence="5">
    <name type="scientific">Bacillus pumilus</name>
    <name type="common">Bacillus mesentericus</name>
    <dbReference type="NCBI Taxonomy" id="1408"/>
    <lineage>
        <taxon>Bacteria</taxon>
        <taxon>Bacillati</taxon>
        <taxon>Bacillota</taxon>
        <taxon>Bacilli</taxon>
        <taxon>Bacillales</taxon>
        <taxon>Bacillaceae</taxon>
        <taxon>Bacillus</taxon>
    </lineage>
</organism>
<evidence type="ECO:0000313" key="5">
    <source>
        <dbReference type="EMBL" id="AHJ59528.1"/>
    </source>
</evidence>
<dbReference type="SUPFAM" id="SSF116734">
    <property type="entry name" value="DNA methylase specificity domain"/>
    <property type="match status" value="2"/>
</dbReference>
<dbReference type="REBASE" id="87428">
    <property type="entry name" value="S.BpuJo2I"/>
</dbReference>
<sequence>MKFKEISLGELCEIKSSKRIYAKEYKKTGVPFYRSKEIIQKANNENVSIDLYISEERYKEIKGKFGTPTKGDILLTSVGTIGVSYLVGNEKFYFKDGNLTWFSNFSDQLNNEFLYYWFNSKMGKNEINRITIGSTQKALTIVNLKNLKISLPTIEIQIKIVHILKSLNEKIKSNLNLLSKLEELSQTLFKHWFINFEFPNEEGKPYKSSGGEMVESELGEIPEGWQIDLIANLSKQVSKGTTPRKKDLESCEEEINYVPFLKVKDIKDDGTINWDNLEFVPKKIHENQLKRSRLQKYDLLISIAGTIGRVSYVPSNIENLNINQAIAFVRLKEFKHFYFIQEYFKTTIFKEYLNRNIVQAVQANVSLTNIKEFKLLMPNDLLLEYWNEKIQSIFSKIELCKIENKNLTQLRDTLLPKLLSGEIEIPDNLEVE</sequence>
<dbReference type="Gene3D" id="3.90.220.20">
    <property type="entry name" value="DNA methylase specificity domains"/>
    <property type="match status" value="2"/>
</dbReference>
<protein>
    <submittedName>
        <fullName evidence="5">Restriction modification system DNA specificity domain protein</fullName>
    </submittedName>
</protein>
<dbReference type="AlphaFoldDB" id="W6HYS0"/>
<feature type="domain" description="Type I restriction modification DNA specificity" evidence="4">
    <location>
        <begin position="223"/>
        <end position="408"/>
    </location>
</feature>
<evidence type="ECO:0000256" key="2">
    <source>
        <dbReference type="ARBA" id="ARBA00022747"/>
    </source>
</evidence>
<keyword evidence="3" id="KW-0238">DNA-binding</keyword>
<keyword evidence="2" id="KW-0680">Restriction system</keyword>
<comment type="similarity">
    <text evidence="1">Belongs to the type-I restriction system S methylase family.</text>
</comment>
<dbReference type="EMBL" id="KF734949">
    <property type="protein sequence ID" value="AHJ59528.1"/>
    <property type="molecule type" value="Genomic_DNA"/>
</dbReference>